<evidence type="ECO:0000256" key="2">
    <source>
        <dbReference type="SAM" id="Phobius"/>
    </source>
</evidence>
<comment type="caution">
    <text evidence="4">The sequence shown here is derived from an EMBL/GenBank/DDBJ whole genome shotgun (WGS) entry which is preliminary data.</text>
</comment>
<keyword evidence="4" id="KW-0378">Hydrolase</keyword>
<evidence type="ECO:0000259" key="3">
    <source>
        <dbReference type="Pfam" id="PF02517"/>
    </source>
</evidence>
<gene>
    <name evidence="4" type="ORF">JOC28_000281</name>
</gene>
<organism evidence="4 5">
    <name type="scientific">Streptococcus loxodontisalivarius</name>
    <dbReference type="NCBI Taxonomy" id="1349415"/>
    <lineage>
        <taxon>Bacteria</taxon>
        <taxon>Bacillati</taxon>
        <taxon>Bacillota</taxon>
        <taxon>Bacilli</taxon>
        <taxon>Lactobacillales</taxon>
        <taxon>Streptococcaceae</taxon>
        <taxon>Streptococcus</taxon>
    </lineage>
</organism>
<evidence type="ECO:0000256" key="1">
    <source>
        <dbReference type="ARBA" id="ARBA00009067"/>
    </source>
</evidence>
<comment type="similarity">
    <text evidence="1">Belongs to the UPF0177 family.</text>
</comment>
<keyword evidence="2" id="KW-0812">Transmembrane</keyword>
<dbReference type="RefSeq" id="WP_205008857.1">
    <property type="nucleotide sequence ID" value="NZ_JAFBEH010000003.1"/>
</dbReference>
<feature type="transmembrane region" description="Helical" evidence="2">
    <location>
        <begin position="199"/>
        <end position="220"/>
    </location>
</feature>
<sequence length="221" mass="25059">MRFLKLSALIVVTILLSLVIQMPTYLGITLFDENLVLKLTVGLLAFLVTLTGLLLLRAKSFPNIPIKEKLSLKLVFGWTLLTVLLIIGIKSIMQFFGVHLTSANNDDLIQQLRSHNMLFMMVNLHLLGPILEEIVFRGLLLEGLLRLYPKKQYTAIFLSAFLFAFAHTYTLSLSLLDYFIFGFLYSSLYYQSRHLRNSVLAHILTNSLITLLSIIAGLLLQ</sequence>
<dbReference type="GO" id="GO:0008233">
    <property type="term" value="F:peptidase activity"/>
    <property type="evidence" value="ECO:0007669"/>
    <property type="project" value="UniProtKB-KW"/>
</dbReference>
<feature type="domain" description="CAAX prenyl protease 2/Lysostaphin resistance protein A-like" evidence="3">
    <location>
        <begin position="116"/>
        <end position="207"/>
    </location>
</feature>
<dbReference type="PANTHER" id="PTHR36435">
    <property type="entry name" value="SLR1288 PROTEIN"/>
    <property type="match status" value="1"/>
</dbReference>
<keyword evidence="2" id="KW-1133">Transmembrane helix</keyword>
<evidence type="ECO:0000313" key="5">
    <source>
        <dbReference type="Proteomes" id="UP000697472"/>
    </source>
</evidence>
<feature type="transmembrane region" description="Helical" evidence="2">
    <location>
        <begin position="76"/>
        <end position="97"/>
    </location>
</feature>
<dbReference type="Pfam" id="PF02517">
    <property type="entry name" value="Rce1-like"/>
    <property type="match status" value="1"/>
</dbReference>
<feature type="transmembrane region" description="Helical" evidence="2">
    <location>
        <begin position="117"/>
        <end position="140"/>
    </location>
</feature>
<accession>A0ABS2PR65</accession>
<dbReference type="InterPro" id="IPR052710">
    <property type="entry name" value="CAAX_protease"/>
</dbReference>
<feature type="transmembrane region" description="Helical" evidence="2">
    <location>
        <begin position="37"/>
        <end position="56"/>
    </location>
</feature>
<dbReference type="GO" id="GO:0006508">
    <property type="term" value="P:proteolysis"/>
    <property type="evidence" value="ECO:0007669"/>
    <property type="project" value="UniProtKB-KW"/>
</dbReference>
<keyword evidence="2" id="KW-0472">Membrane</keyword>
<dbReference type="Proteomes" id="UP000697472">
    <property type="component" value="Unassembled WGS sequence"/>
</dbReference>
<reference evidence="4 5" key="1">
    <citation type="submission" date="2021-01" db="EMBL/GenBank/DDBJ databases">
        <title>Genomic Encyclopedia of Type Strains, Phase IV (KMG-IV): sequencing the most valuable type-strain genomes for metagenomic binning, comparative biology and taxonomic classification.</title>
        <authorList>
            <person name="Goeker M."/>
        </authorList>
    </citation>
    <scope>NUCLEOTIDE SEQUENCE [LARGE SCALE GENOMIC DNA]</scope>
    <source>
        <strain evidence="4 5">DSM 27382</strain>
    </source>
</reference>
<protein>
    <submittedName>
        <fullName evidence="4">Membrane protease YdiL (CAAX protease family)</fullName>
    </submittedName>
</protein>
<dbReference type="InterPro" id="IPR003675">
    <property type="entry name" value="Rce1/LyrA-like_dom"/>
</dbReference>
<dbReference type="EMBL" id="JAFBEH010000003">
    <property type="protein sequence ID" value="MBM7641989.1"/>
    <property type="molecule type" value="Genomic_DNA"/>
</dbReference>
<keyword evidence="5" id="KW-1185">Reference proteome</keyword>
<proteinExistence type="inferred from homology"/>
<dbReference type="PANTHER" id="PTHR36435:SF1">
    <property type="entry name" value="CAAX AMINO TERMINAL PROTEASE FAMILY PROTEIN"/>
    <property type="match status" value="1"/>
</dbReference>
<keyword evidence="4" id="KW-0645">Protease</keyword>
<evidence type="ECO:0000313" key="4">
    <source>
        <dbReference type="EMBL" id="MBM7641989.1"/>
    </source>
</evidence>
<name>A0ABS2PR65_9STRE</name>